<dbReference type="AlphaFoldDB" id="A0AAJ7BZJ8"/>
<evidence type="ECO:0000256" key="1">
    <source>
        <dbReference type="ARBA" id="ARBA00004230"/>
    </source>
</evidence>
<feature type="domain" description="Trichohyalin-plectin-homology" evidence="10">
    <location>
        <begin position="167"/>
        <end position="513"/>
    </location>
</feature>
<comment type="subcellular location">
    <subcellularLocation>
        <location evidence="1">Cell projection</location>
        <location evidence="1">Cilium</location>
        <location evidence="1">Flagellum</location>
    </subcellularLocation>
</comment>
<evidence type="ECO:0000256" key="9">
    <source>
        <dbReference type="SAM" id="MobiDB-lite"/>
    </source>
</evidence>
<keyword evidence="4" id="KW-0969">Cilium</keyword>
<gene>
    <name evidence="12 13" type="primary">LOC107268817</name>
</gene>
<dbReference type="InterPro" id="IPR033253">
    <property type="entry name" value="CFAP45"/>
</dbReference>
<keyword evidence="11" id="KW-1185">Reference proteome</keyword>
<evidence type="ECO:0000256" key="3">
    <source>
        <dbReference type="ARBA" id="ARBA00023054"/>
    </source>
</evidence>
<reference evidence="12 13" key="1">
    <citation type="submission" date="2025-04" db="UniProtKB">
        <authorList>
            <consortium name="RefSeq"/>
        </authorList>
    </citation>
    <scope>IDENTIFICATION</scope>
</reference>
<evidence type="ECO:0000313" key="11">
    <source>
        <dbReference type="Proteomes" id="UP000694920"/>
    </source>
</evidence>
<sequence length="527" mass="63343">MSKTVEPVVIVRKEIRIPPGSKYSPGVYTIHGPQKCNHTLRKRPIHLKKCTAYDDKEVVKVQERNGVRKYVVPSQEPSVYPKIMSKKEFEYFEKQGYNVPKEELDKAIAAAEKEKERLTKESMARKEAMRKMDMKRGPKGAKLDEIEAEARKRTIHLLERAYNLKIEQEEEIQKCNRLILETKCRAIRDAQIAEKKLIEKELADEEKRLNEMMENERRWAIKLEEEKEKEEAAKRSQFAKVLKEQIEENEGQRILDFERKQEESRLINLKNIAWQQEEMMKLQNKEAENSRIRQELAEGNEQLKHFKDMEREESRIIELRIQEFQREKQERERKIAEEQRLATLRKEREKETVAAQAQQAQDLQAQIDELNAARVQEQVEREWRQKEKEEALKRAETQKTLKLAREEQIHNKRIMQAMEIEQERREFARILKVQKEAFCSEMKEREKKEKEAAKHRSEILRQVNQKERERILARQKMLEEGAMIREEAEIRKKKLREAMERKCREMSDNKVPKIYIDEVRRMMEEIQ</sequence>
<evidence type="ECO:0000313" key="12">
    <source>
        <dbReference type="RefSeq" id="XP_015597437.1"/>
    </source>
</evidence>
<evidence type="ECO:0000313" key="13">
    <source>
        <dbReference type="RefSeq" id="XP_015597438.1"/>
    </source>
</evidence>
<dbReference type="Proteomes" id="UP000694920">
    <property type="component" value="Unplaced"/>
</dbReference>
<dbReference type="RefSeq" id="XP_015597438.1">
    <property type="nucleotide sequence ID" value="XM_015741952.2"/>
</dbReference>
<proteinExistence type="inferred from homology"/>
<dbReference type="PANTHER" id="PTHR15504:SF0">
    <property type="entry name" value="CILIA- AND FLAGELLA-ASSOCIATED PROTEIN 45"/>
    <property type="match status" value="1"/>
</dbReference>
<organism evidence="11 12">
    <name type="scientific">Cephus cinctus</name>
    <name type="common">Wheat stem sawfly</name>
    <dbReference type="NCBI Taxonomy" id="211228"/>
    <lineage>
        <taxon>Eukaryota</taxon>
        <taxon>Metazoa</taxon>
        <taxon>Ecdysozoa</taxon>
        <taxon>Arthropoda</taxon>
        <taxon>Hexapoda</taxon>
        <taxon>Insecta</taxon>
        <taxon>Pterygota</taxon>
        <taxon>Neoptera</taxon>
        <taxon>Endopterygota</taxon>
        <taxon>Hymenoptera</taxon>
        <taxon>Cephoidea</taxon>
        <taxon>Cephidae</taxon>
        <taxon>Cephus</taxon>
    </lineage>
</organism>
<feature type="coiled-coil region" evidence="8">
    <location>
        <begin position="275"/>
        <end position="380"/>
    </location>
</feature>
<dbReference type="RefSeq" id="XP_015597437.1">
    <property type="nucleotide sequence ID" value="XM_015741951.2"/>
</dbReference>
<dbReference type="InterPro" id="IPR043597">
    <property type="entry name" value="TPH_dom"/>
</dbReference>
<dbReference type="KEGG" id="ccin:107268817"/>
<comment type="similarity">
    <text evidence="6">Belongs to the CFAP45 family.</text>
</comment>
<feature type="coiled-coil region" evidence="8">
    <location>
        <begin position="443"/>
        <end position="505"/>
    </location>
</feature>
<evidence type="ECO:0000256" key="4">
    <source>
        <dbReference type="ARBA" id="ARBA00023069"/>
    </source>
</evidence>
<dbReference type="GeneID" id="107268817"/>
<evidence type="ECO:0000256" key="2">
    <source>
        <dbReference type="ARBA" id="ARBA00022846"/>
    </source>
</evidence>
<keyword evidence="5" id="KW-0966">Cell projection</keyword>
<feature type="region of interest" description="Disordered" evidence="9">
    <location>
        <begin position="116"/>
        <end position="141"/>
    </location>
</feature>
<keyword evidence="3 8" id="KW-0175">Coiled coil</keyword>
<feature type="coiled-coil region" evidence="8">
    <location>
        <begin position="158"/>
        <end position="249"/>
    </location>
</feature>
<evidence type="ECO:0000256" key="6">
    <source>
        <dbReference type="ARBA" id="ARBA00034116"/>
    </source>
</evidence>
<accession>A0AAJ7BZJ8</accession>
<keyword evidence="2 12" id="KW-0282">Flagellum</keyword>
<name>A0AAJ7BZJ8_CEPCN</name>
<dbReference type="Pfam" id="PF13868">
    <property type="entry name" value="TPH"/>
    <property type="match status" value="1"/>
</dbReference>
<dbReference type="PANTHER" id="PTHR15504">
    <property type="entry name" value="NASOPHARYNGEAL EPITHELIUM SPECIFIC PROTEIN 1"/>
    <property type="match status" value="1"/>
</dbReference>
<protein>
    <recommendedName>
        <fullName evidence="7">Cilia- and flagella-associated protein 45</fullName>
    </recommendedName>
</protein>
<dbReference type="GO" id="GO:0031514">
    <property type="term" value="C:motile cilium"/>
    <property type="evidence" value="ECO:0007669"/>
    <property type="project" value="UniProtKB-SubCell"/>
</dbReference>
<evidence type="ECO:0000259" key="10">
    <source>
        <dbReference type="Pfam" id="PF13868"/>
    </source>
</evidence>
<evidence type="ECO:0000256" key="5">
    <source>
        <dbReference type="ARBA" id="ARBA00023273"/>
    </source>
</evidence>
<evidence type="ECO:0000256" key="7">
    <source>
        <dbReference type="ARBA" id="ARBA00034142"/>
    </source>
</evidence>
<evidence type="ECO:0000256" key="8">
    <source>
        <dbReference type="SAM" id="Coils"/>
    </source>
</evidence>